<dbReference type="STRING" id="1797714.A3D04_00630"/>
<accession>A0A1F5G8T3</accession>
<keyword evidence="1" id="KW-1133">Transmembrane helix</keyword>
<organism evidence="2 3">
    <name type="scientific">Candidatus Curtissbacteria bacterium RIFCSPHIGHO2_02_FULL_40_16b</name>
    <dbReference type="NCBI Taxonomy" id="1797714"/>
    <lineage>
        <taxon>Bacteria</taxon>
        <taxon>Candidatus Curtissiibacteriota</taxon>
    </lineage>
</organism>
<reference evidence="2 3" key="1">
    <citation type="journal article" date="2016" name="Nat. Commun.">
        <title>Thousands of microbial genomes shed light on interconnected biogeochemical processes in an aquifer system.</title>
        <authorList>
            <person name="Anantharaman K."/>
            <person name="Brown C.T."/>
            <person name="Hug L.A."/>
            <person name="Sharon I."/>
            <person name="Castelle C.J."/>
            <person name="Probst A.J."/>
            <person name="Thomas B.C."/>
            <person name="Singh A."/>
            <person name="Wilkins M.J."/>
            <person name="Karaoz U."/>
            <person name="Brodie E.L."/>
            <person name="Williams K.H."/>
            <person name="Hubbard S.S."/>
            <person name="Banfield J.F."/>
        </authorList>
    </citation>
    <scope>NUCLEOTIDE SEQUENCE [LARGE SCALE GENOMIC DNA]</scope>
</reference>
<feature type="transmembrane region" description="Helical" evidence="1">
    <location>
        <begin position="14"/>
        <end position="32"/>
    </location>
</feature>
<dbReference type="AlphaFoldDB" id="A0A1F5G8T3"/>
<protein>
    <submittedName>
        <fullName evidence="2">Uncharacterized protein</fullName>
    </submittedName>
</protein>
<evidence type="ECO:0000313" key="3">
    <source>
        <dbReference type="Proteomes" id="UP000177369"/>
    </source>
</evidence>
<proteinExistence type="predicted"/>
<evidence type="ECO:0000313" key="2">
    <source>
        <dbReference type="EMBL" id="OGD88272.1"/>
    </source>
</evidence>
<evidence type="ECO:0000256" key="1">
    <source>
        <dbReference type="SAM" id="Phobius"/>
    </source>
</evidence>
<gene>
    <name evidence="2" type="ORF">A3D04_00630</name>
</gene>
<name>A0A1F5G8T3_9BACT</name>
<comment type="caution">
    <text evidence="2">The sequence shown here is derived from an EMBL/GenBank/DDBJ whole genome shotgun (WGS) entry which is preliminary data.</text>
</comment>
<dbReference type="EMBL" id="MFBD01000033">
    <property type="protein sequence ID" value="OGD88272.1"/>
    <property type="molecule type" value="Genomic_DNA"/>
</dbReference>
<keyword evidence="1" id="KW-0812">Transmembrane</keyword>
<dbReference type="Proteomes" id="UP000177369">
    <property type="component" value="Unassembled WGS sequence"/>
</dbReference>
<sequence length="345" mass="38366">MTTLTTTISIYKKLIYWTIGAIVVSIIILILFRLGGTIKNQLIPTPPSPATIAFRVLPKLDFSEGYEPLVGTRFLIETISGDLPSFGEKAKVFEIKNPISKFGDLEKVINNAKRAGFSNPPIKITNEIAIFEDPKDNSRILTVGTISGSIALKSSYLTNPVIITPNSQSQRKAQEKVSGFFGQLKVPLQFFPEESITFEEYKIENGILEKSVSQSTTNLVKVIFNNLDLDEIPIINPDGENPLVWGLANDSIVVSAQFVSNDIQRHRFSTYPLRGVDLALEDLRRGNGALNKKPNSNTFPIRKVQLAYLETKGEQEYLQPVYVFESDNGLIAYTSAVKDTFISKD</sequence>
<keyword evidence="1" id="KW-0472">Membrane</keyword>